<dbReference type="InterPro" id="IPR029055">
    <property type="entry name" value="Ntn_hydrolases_N"/>
</dbReference>
<keyword evidence="4" id="KW-0865">Zymogen</keyword>
<protein>
    <submittedName>
        <fullName evidence="5">Gamma-glutamyltransferase</fullName>
        <ecNumber evidence="5">2.3.2.2</ecNumber>
    </submittedName>
</protein>
<sequence>MAAHPQPARAGTSLPTALPRARRAVSALAALLVLSGCSSINQVTSALGLTGSGPRPGEPGYVTGFAGAVASEDPRAALVARDILAAGGSAADAAVAAGLVMTVTLPSRAGLGGGGACLVFDPRRGTTDAIVFPAAAPAQNAPGADRPAAVPLMARGLYAVHARMGRLPFEQMVAPAEQLARFGAQVSPTLAADLATVGPSLLVDPRSRAVFEGATGTGAQIVQPDLATTLGRLRTLGVGDFHQGALAQRIAEASVAAGGGLRVADLRDALPRLTTPINVAVGNDVASFLPPPADGGLAAAAAFNALRAGASPAAAQNTALSVAAGARAGGDPATLLANPPAGGSTGALPASTSLTVADPDGGAVSCAFSMNNLFGTGRTLPGLGFLLAPAPRGAIAPPLLSAVLVSNSNVKAFRYAGAGSGQEAAPMAVAVPMVPSLAGRGILRDALAAAPEPARGVAIGCPGYLPTEPTSCQAAVDPRGGGLAVVNRGN</sequence>
<dbReference type="PANTHER" id="PTHR43199:SF1">
    <property type="entry name" value="GLUTATHIONE HYDROLASE PROENZYME"/>
    <property type="match status" value="1"/>
</dbReference>
<comment type="caution">
    <text evidence="5">The sequence shown here is derived from an EMBL/GenBank/DDBJ whole genome shotgun (WGS) entry which is preliminary data.</text>
</comment>
<keyword evidence="3" id="KW-0378">Hydrolase</keyword>
<keyword evidence="6" id="KW-1185">Reference proteome</keyword>
<dbReference type="RefSeq" id="WP_377044349.1">
    <property type="nucleotide sequence ID" value="NZ_JBHLUN010000006.1"/>
</dbReference>
<evidence type="ECO:0000313" key="5">
    <source>
        <dbReference type="EMBL" id="MFC0408599.1"/>
    </source>
</evidence>
<keyword evidence="2 5" id="KW-0808">Transferase</keyword>
<dbReference type="Pfam" id="PF01019">
    <property type="entry name" value="G_glu_transpept"/>
    <property type="match status" value="1"/>
</dbReference>
<dbReference type="InterPro" id="IPR051792">
    <property type="entry name" value="GGT_bact"/>
</dbReference>
<comment type="similarity">
    <text evidence="1">Belongs to the gamma-glutamyltransferase family.</text>
</comment>
<gene>
    <name evidence="5" type="ORF">ACFFGY_10090</name>
</gene>
<evidence type="ECO:0000256" key="3">
    <source>
        <dbReference type="ARBA" id="ARBA00022801"/>
    </source>
</evidence>
<dbReference type="Gene3D" id="3.60.20.40">
    <property type="match status" value="1"/>
</dbReference>
<keyword evidence="5" id="KW-0012">Acyltransferase</keyword>
<dbReference type="InterPro" id="IPR043137">
    <property type="entry name" value="GGT_ssub_C"/>
</dbReference>
<dbReference type="SUPFAM" id="SSF56235">
    <property type="entry name" value="N-terminal nucleophile aminohydrolases (Ntn hydrolases)"/>
    <property type="match status" value="1"/>
</dbReference>
<evidence type="ECO:0000256" key="1">
    <source>
        <dbReference type="ARBA" id="ARBA00009381"/>
    </source>
</evidence>
<dbReference type="Proteomes" id="UP001589865">
    <property type="component" value="Unassembled WGS sequence"/>
</dbReference>
<reference evidence="5 6" key="1">
    <citation type="submission" date="2024-09" db="EMBL/GenBank/DDBJ databases">
        <authorList>
            <person name="Sun Q."/>
            <person name="Mori K."/>
        </authorList>
    </citation>
    <scope>NUCLEOTIDE SEQUENCE [LARGE SCALE GENOMIC DNA]</scope>
    <source>
        <strain evidence="5 6">TBRC 5777</strain>
    </source>
</reference>
<dbReference type="EC" id="2.3.2.2" evidence="5"/>
<name>A0ABV6JSL5_9PROT</name>
<evidence type="ECO:0000256" key="2">
    <source>
        <dbReference type="ARBA" id="ARBA00022679"/>
    </source>
</evidence>
<evidence type="ECO:0000256" key="4">
    <source>
        <dbReference type="ARBA" id="ARBA00023145"/>
    </source>
</evidence>
<dbReference type="EMBL" id="JBHLUN010000006">
    <property type="protein sequence ID" value="MFC0408599.1"/>
    <property type="molecule type" value="Genomic_DNA"/>
</dbReference>
<accession>A0ABV6JSL5</accession>
<dbReference type="PRINTS" id="PR01210">
    <property type="entry name" value="GGTRANSPTASE"/>
</dbReference>
<dbReference type="PANTHER" id="PTHR43199">
    <property type="entry name" value="GLUTATHIONE HYDROLASE"/>
    <property type="match status" value="1"/>
</dbReference>
<dbReference type="GO" id="GO:0103068">
    <property type="term" value="F:leukotriene C4 gamma-glutamyl transferase activity"/>
    <property type="evidence" value="ECO:0007669"/>
    <property type="project" value="UniProtKB-EC"/>
</dbReference>
<organism evidence="5 6">
    <name type="scientific">Roseomonas elaeocarpi</name>
    <dbReference type="NCBI Taxonomy" id="907779"/>
    <lineage>
        <taxon>Bacteria</taxon>
        <taxon>Pseudomonadati</taxon>
        <taxon>Pseudomonadota</taxon>
        <taxon>Alphaproteobacteria</taxon>
        <taxon>Acetobacterales</taxon>
        <taxon>Roseomonadaceae</taxon>
        <taxon>Roseomonas</taxon>
    </lineage>
</organism>
<evidence type="ECO:0000313" key="6">
    <source>
        <dbReference type="Proteomes" id="UP001589865"/>
    </source>
</evidence>
<proteinExistence type="inferred from homology"/>